<gene>
    <name evidence="2" type="ORF">GE061_011843</name>
</gene>
<comment type="caution">
    <text evidence="2">The sequence shown here is derived from an EMBL/GenBank/DDBJ whole genome shotgun (WGS) entry which is preliminary data.</text>
</comment>
<dbReference type="OrthoDB" id="6627574at2759"/>
<reference evidence="2" key="1">
    <citation type="journal article" date="2021" name="Mol. Ecol. Resour.">
        <title>Apolygus lucorum genome provides insights into omnivorousness and mesophyll feeding.</title>
        <authorList>
            <person name="Liu Y."/>
            <person name="Liu H."/>
            <person name="Wang H."/>
            <person name="Huang T."/>
            <person name="Liu B."/>
            <person name="Yang B."/>
            <person name="Yin L."/>
            <person name="Li B."/>
            <person name="Zhang Y."/>
            <person name="Zhang S."/>
            <person name="Jiang F."/>
            <person name="Zhang X."/>
            <person name="Ren Y."/>
            <person name="Wang B."/>
            <person name="Wang S."/>
            <person name="Lu Y."/>
            <person name="Wu K."/>
            <person name="Fan W."/>
            <person name="Wang G."/>
        </authorList>
    </citation>
    <scope>NUCLEOTIDE SEQUENCE</scope>
    <source>
        <strain evidence="2">12Hb</strain>
    </source>
</reference>
<keyword evidence="3" id="KW-1185">Reference proteome</keyword>
<evidence type="ECO:0000256" key="1">
    <source>
        <dbReference type="SAM" id="MobiDB-lite"/>
    </source>
</evidence>
<proteinExistence type="predicted"/>
<dbReference type="EMBL" id="WIXP02000003">
    <property type="protein sequence ID" value="KAF6214112.1"/>
    <property type="molecule type" value="Genomic_DNA"/>
</dbReference>
<evidence type="ECO:0000313" key="2">
    <source>
        <dbReference type="EMBL" id="KAF6214112.1"/>
    </source>
</evidence>
<feature type="compositionally biased region" description="Basic and acidic residues" evidence="1">
    <location>
        <begin position="129"/>
        <end position="145"/>
    </location>
</feature>
<accession>A0A6A4K7W6</accession>
<evidence type="ECO:0000313" key="3">
    <source>
        <dbReference type="Proteomes" id="UP000466442"/>
    </source>
</evidence>
<protein>
    <submittedName>
        <fullName evidence="2">Uncharacterized protein</fullName>
    </submittedName>
</protein>
<feature type="region of interest" description="Disordered" evidence="1">
    <location>
        <begin position="42"/>
        <end position="165"/>
    </location>
</feature>
<name>A0A6A4K7W6_APOLU</name>
<dbReference type="AlphaFoldDB" id="A0A6A4K7W6"/>
<sequence length="284" mass="31569">MGSKTNGSTGVRGTRYSRSSTVSVAQLFTDSCSSLIQRIASRVRGPSANPESDETPRCLKPNAHSEEEPPVAAARSMRSKGRAERSLGRNSVHSKKKMDEEVSSRWMTDSAYRLTRRALQDAPNHVKSPARDERRPHRRKDDPAPSRRKSATAATRSKHEENVNPLAKSATSVVLAEKAYPYVSQIVSSPREKTPFRRRKSGPSETRPVLVDIPAESDDLSERAAKRKEIQSLVLKYSTWDDQSTTSSTALSKFQQKYSSYLSHPRAPQTVSPARYVLICTSTP</sequence>
<organism evidence="2 3">
    <name type="scientific">Apolygus lucorum</name>
    <name type="common">Small green plant bug</name>
    <name type="synonym">Lygocoris lucorum</name>
    <dbReference type="NCBI Taxonomy" id="248454"/>
    <lineage>
        <taxon>Eukaryota</taxon>
        <taxon>Metazoa</taxon>
        <taxon>Ecdysozoa</taxon>
        <taxon>Arthropoda</taxon>
        <taxon>Hexapoda</taxon>
        <taxon>Insecta</taxon>
        <taxon>Pterygota</taxon>
        <taxon>Neoptera</taxon>
        <taxon>Paraneoptera</taxon>
        <taxon>Hemiptera</taxon>
        <taxon>Heteroptera</taxon>
        <taxon>Panheteroptera</taxon>
        <taxon>Cimicomorpha</taxon>
        <taxon>Miridae</taxon>
        <taxon>Mirini</taxon>
        <taxon>Apolygus</taxon>
    </lineage>
</organism>
<feature type="region of interest" description="Disordered" evidence="1">
    <location>
        <begin position="189"/>
        <end position="209"/>
    </location>
</feature>
<feature type="region of interest" description="Disordered" evidence="1">
    <location>
        <begin position="1"/>
        <end position="22"/>
    </location>
</feature>
<dbReference type="Proteomes" id="UP000466442">
    <property type="component" value="Unassembled WGS sequence"/>
</dbReference>